<gene>
    <name evidence="2" type="ORF">IAD18_05945</name>
</gene>
<feature type="transmembrane region" description="Helical" evidence="1">
    <location>
        <begin position="12"/>
        <end position="36"/>
    </location>
</feature>
<dbReference type="AlphaFoldDB" id="A0A9D1IKV3"/>
<reference evidence="2" key="1">
    <citation type="submission" date="2020-10" db="EMBL/GenBank/DDBJ databases">
        <authorList>
            <person name="Gilroy R."/>
        </authorList>
    </citation>
    <scope>NUCLEOTIDE SEQUENCE</scope>
    <source>
        <strain evidence="2">17073</strain>
    </source>
</reference>
<keyword evidence="1" id="KW-1133">Transmembrane helix</keyword>
<keyword evidence="1" id="KW-0812">Transmembrane</keyword>
<keyword evidence="1" id="KW-0472">Membrane</keyword>
<accession>A0A9D1IKV3</accession>
<reference evidence="2" key="2">
    <citation type="journal article" date="2021" name="PeerJ">
        <title>Extensive microbial diversity within the chicken gut microbiome revealed by metagenomics and culture.</title>
        <authorList>
            <person name="Gilroy R."/>
            <person name="Ravi A."/>
            <person name="Getino M."/>
            <person name="Pursley I."/>
            <person name="Horton D.L."/>
            <person name="Alikhan N.F."/>
            <person name="Baker D."/>
            <person name="Gharbi K."/>
            <person name="Hall N."/>
            <person name="Watson M."/>
            <person name="Adriaenssens E.M."/>
            <person name="Foster-Nyarko E."/>
            <person name="Jarju S."/>
            <person name="Secka A."/>
            <person name="Antonio M."/>
            <person name="Oren A."/>
            <person name="Chaudhuri R.R."/>
            <person name="La Ragione R."/>
            <person name="Hildebrand F."/>
            <person name="Pallen M.J."/>
        </authorList>
    </citation>
    <scope>NUCLEOTIDE SEQUENCE</scope>
    <source>
        <strain evidence="2">17073</strain>
    </source>
</reference>
<sequence length="155" mass="17402">MNDIFEIEIMHRIVWVISLVVAEYVLVLAAVGGDLVSGVRKARRRGEATRSRALRRTVDKIARYYNVLAVLTVVDAMQLTAVFYLRVVEGYDVPTVPVFTLVGSLGMAAVEVKSIFEKGDEKEKRQLAEIAELLENLTGNEHVKQIFEILKNAKK</sequence>
<proteinExistence type="predicted"/>
<protein>
    <submittedName>
        <fullName evidence="2">Uncharacterized protein</fullName>
    </submittedName>
</protein>
<feature type="transmembrane region" description="Helical" evidence="1">
    <location>
        <begin position="64"/>
        <end position="84"/>
    </location>
</feature>
<dbReference type="Proteomes" id="UP000824076">
    <property type="component" value="Unassembled WGS sequence"/>
</dbReference>
<dbReference type="EMBL" id="DVMS01000170">
    <property type="protein sequence ID" value="HIU39188.1"/>
    <property type="molecule type" value="Genomic_DNA"/>
</dbReference>
<evidence type="ECO:0000313" key="2">
    <source>
        <dbReference type="EMBL" id="HIU39188.1"/>
    </source>
</evidence>
<organism evidence="2 3">
    <name type="scientific">Candidatus Limisoma intestinavium</name>
    <dbReference type="NCBI Taxonomy" id="2840856"/>
    <lineage>
        <taxon>Bacteria</taxon>
        <taxon>Pseudomonadati</taxon>
        <taxon>Bacteroidota</taxon>
        <taxon>Bacteroidia</taxon>
        <taxon>Bacteroidales</taxon>
        <taxon>Candidatus Limisoma</taxon>
    </lineage>
</organism>
<evidence type="ECO:0000256" key="1">
    <source>
        <dbReference type="SAM" id="Phobius"/>
    </source>
</evidence>
<comment type="caution">
    <text evidence="2">The sequence shown here is derived from an EMBL/GenBank/DDBJ whole genome shotgun (WGS) entry which is preliminary data.</text>
</comment>
<evidence type="ECO:0000313" key="3">
    <source>
        <dbReference type="Proteomes" id="UP000824076"/>
    </source>
</evidence>
<feature type="transmembrane region" description="Helical" evidence="1">
    <location>
        <begin position="96"/>
        <end position="116"/>
    </location>
</feature>
<name>A0A9D1IKV3_9BACT</name>